<dbReference type="Proteomes" id="UP001433268">
    <property type="component" value="Unassembled WGS sequence"/>
</dbReference>
<evidence type="ECO:0000256" key="2">
    <source>
        <dbReference type="SAM" id="SignalP"/>
    </source>
</evidence>
<evidence type="ECO:0000256" key="1">
    <source>
        <dbReference type="SAM" id="MobiDB-lite"/>
    </source>
</evidence>
<evidence type="ECO:0000313" key="3">
    <source>
        <dbReference type="EMBL" id="KAK8062794.1"/>
    </source>
</evidence>
<organism evidence="3 4">
    <name type="scientific">Apiospora hydei</name>
    <dbReference type="NCBI Taxonomy" id="1337664"/>
    <lineage>
        <taxon>Eukaryota</taxon>
        <taxon>Fungi</taxon>
        <taxon>Dikarya</taxon>
        <taxon>Ascomycota</taxon>
        <taxon>Pezizomycotina</taxon>
        <taxon>Sordariomycetes</taxon>
        <taxon>Xylariomycetidae</taxon>
        <taxon>Amphisphaeriales</taxon>
        <taxon>Apiosporaceae</taxon>
        <taxon>Apiospora</taxon>
    </lineage>
</organism>
<proteinExistence type="predicted"/>
<sequence>MQLRRIIYAALFAATGIPLASATEDGAADPPPKPGTPASSSPTKTTTTTTSSSTKTIPNNPNIIGSLWRVSREFGVLGCVPQVLPLVTSLPHIPPALLGADMIKQALAQTTLGLEQVCEYQVTGTAGAAFSSFLPAWYGWYDEHAGREIRRLVEKCPKVGALTQTAEAYRSCAQVVEIMSAAAATEASATAAAAGGAKAKIGVEEDDYEKVEL</sequence>
<comment type="caution">
    <text evidence="3">The sequence shown here is derived from an EMBL/GenBank/DDBJ whole genome shotgun (WGS) entry which is preliminary data.</text>
</comment>
<protein>
    <submittedName>
        <fullName evidence="3">Uncharacterized protein</fullName>
    </submittedName>
</protein>
<reference evidence="3 4" key="1">
    <citation type="submission" date="2023-01" db="EMBL/GenBank/DDBJ databases">
        <title>Analysis of 21 Apiospora genomes using comparative genomics revels a genus with tremendous synthesis potential of carbohydrate active enzymes and secondary metabolites.</title>
        <authorList>
            <person name="Sorensen T."/>
        </authorList>
    </citation>
    <scope>NUCLEOTIDE SEQUENCE [LARGE SCALE GENOMIC DNA]</scope>
    <source>
        <strain evidence="3 4">CBS 114990</strain>
    </source>
</reference>
<feature type="chain" id="PRO_5045830478" evidence="2">
    <location>
        <begin position="23"/>
        <end position="213"/>
    </location>
</feature>
<gene>
    <name evidence="3" type="ORF">PG997_014891</name>
</gene>
<dbReference type="RefSeq" id="XP_066661393.1">
    <property type="nucleotide sequence ID" value="XM_066819205.1"/>
</dbReference>
<keyword evidence="2" id="KW-0732">Signal</keyword>
<feature type="region of interest" description="Disordered" evidence="1">
    <location>
        <begin position="22"/>
        <end position="58"/>
    </location>
</feature>
<keyword evidence="4" id="KW-1185">Reference proteome</keyword>
<dbReference type="EMBL" id="JAQQWN010000010">
    <property type="protein sequence ID" value="KAK8062794.1"/>
    <property type="molecule type" value="Genomic_DNA"/>
</dbReference>
<name>A0ABR1UYB2_9PEZI</name>
<feature type="signal peptide" evidence="2">
    <location>
        <begin position="1"/>
        <end position="22"/>
    </location>
</feature>
<accession>A0ABR1UYB2</accession>
<evidence type="ECO:0000313" key="4">
    <source>
        <dbReference type="Proteomes" id="UP001433268"/>
    </source>
</evidence>
<feature type="compositionally biased region" description="Low complexity" evidence="1">
    <location>
        <begin position="36"/>
        <end position="56"/>
    </location>
</feature>
<dbReference type="GeneID" id="92052265"/>